<dbReference type="Gene3D" id="3.30.450.20">
    <property type="entry name" value="PAS domain"/>
    <property type="match status" value="2"/>
</dbReference>
<dbReference type="SMART" id="SM00091">
    <property type="entry name" value="PAS"/>
    <property type="match status" value="2"/>
</dbReference>
<feature type="region of interest" description="Disordered" evidence="2">
    <location>
        <begin position="804"/>
        <end position="824"/>
    </location>
</feature>
<dbReference type="PROSITE" id="PS50112">
    <property type="entry name" value="PAS"/>
    <property type="match status" value="1"/>
</dbReference>
<dbReference type="Pfam" id="PF13185">
    <property type="entry name" value="GAF_2"/>
    <property type="match status" value="2"/>
</dbReference>
<dbReference type="Gene3D" id="3.60.40.10">
    <property type="entry name" value="PPM-type phosphatase domain"/>
    <property type="match status" value="1"/>
</dbReference>
<dbReference type="EMBL" id="PTJD01000003">
    <property type="protein sequence ID" value="PPK97749.1"/>
    <property type="molecule type" value="Genomic_DNA"/>
</dbReference>
<dbReference type="InterPro" id="IPR000700">
    <property type="entry name" value="PAS-assoc_C"/>
</dbReference>
<accession>A0A2S6IU22</accession>
<dbReference type="InterPro" id="IPR013655">
    <property type="entry name" value="PAS_fold_3"/>
</dbReference>
<dbReference type="CDD" id="cd00130">
    <property type="entry name" value="PAS"/>
    <property type="match status" value="2"/>
</dbReference>
<feature type="domain" description="PAS" evidence="3">
    <location>
        <begin position="262"/>
        <end position="309"/>
    </location>
</feature>
<dbReference type="Gene3D" id="3.30.450.40">
    <property type="match status" value="2"/>
</dbReference>
<gene>
    <name evidence="5" type="ORF">CLV92_103284</name>
</gene>
<dbReference type="InterPro" id="IPR003018">
    <property type="entry name" value="GAF"/>
</dbReference>
<dbReference type="InterPro" id="IPR013656">
    <property type="entry name" value="PAS_4"/>
</dbReference>
<dbReference type="SMART" id="SM00065">
    <property type="entry name" value="GAF"/>
    <property type="match status" value="2"/>
</dbReference>
<dbReference type="PROSITE" id="PS50113">
    <property type="entry name" value="PAC"/>
    <property type="match status" value="1"/>
</dbReference>
<dbReference type="InterPro" id="IPR052016">
    <property type="entry name" value="Bact_Sigma-Reg"/>
</dbReference>
<dbReference type="SMART" id="SM00086">
    <property type="entry name" value="PAC"/>
    <property type="match status" value="1"/>
</dbReference>
<evidence type="ECO:0000259" key="4">
    <source>
        <dbReference type="PROSITE" id="PS50113"/>
    </source>
</evidence>
<evidence type="ECO:0000256" key="2">
    <source>
        <dbReference type="SAM" id="MobiDB-lite"/>
    </source>
</evidence>
<dbReference type="RefSeq" id="WP_104431904.1">
    <property type="nucleotide sequence ID" value="NZ_PTJD01000003.1"/>
</dbReference>
<dbReference type="PANTHER" id="PTHR43156:SF2">
    <property type="entry name" value="STAGE II SPORULATION PROTEIN E"/>
    <property type="match status" value="1"/>
</dbReference>
<reference evidence="5 6" key="1">
    <citation type="submission" date="2018-02" db="EMBL/GenBank/DDBJ databases">
        <title>Genomic Encyclopedia of Archaeal and Bacterial Type Strains, Phase II (KMG-II): from individual species to whole genera.</title>
        <authorList>
            <person name="Goeker M."/>
        </authorList>
    </citation>
    <scope>NUCLEOTIDE SEQUENCE [LARGE SCALE GENOMIC DNA]</scope>
    <source>
        <strain evidence="5 6">DSM 22857</strain>
    </source>
</reference>
<feature type="domain" description="PAC" evidence="4">
    <location>
        <begin position="216"/>
        <end position="268"/>
    </location>
</feature>
<dbReference type="SUPFAM" id="SSF81606">
    <property type="entry name" value="PP2C-like"/>
    <property type="match status" value="1"/>
</dbReference>
<evidence type="ECO:0000313" key="6">
    <source>
        <dbReference type="Proteomes" id="UP000239485"/>
    </source>
</evidence>
<feature type="compositionally biased region" description="Pro residues" evidence="2">
    <location>
        <begin position="815"/>
        <end position="824"/>
    </location>
</feature>
<name>A0A2S6IU22_9ACTN</name>
<dbReference type="Proteomes" id="UP000239485">
    <property type="component" value="Unassembled WGS sequence"/>
</dbReference>
<evidence type="ECO:0000256" key="1">
    <source>
        <dbReference type="ARBA" id="ARBA00022801"/>
    </source>
</evidence>
<sequence>MQAAGERDRRTPVVERVQALAARLLQAPWAHLTLFRAAPEPGEDARTLSRVVAAEAKPVLVADAPADARLADVPGVRSGRIASYLGLPLVREDGSTAGVLGVAETEPRTWTVADVALLEQLAASALAELELSALALQVEADRLRWALAIDAAGVGGYDWDLRTGELTWDARLIELFGYDEASFDHSIASFEARVHPDDRARVSAELGAAIEACASFELEYRIVRPDALVRWVQARGRVLADADGAPARVLGVAYDSTDAKDAQARVVRVLEAMHEGFAALDRDWRVTYANPQALAILGMRLEDALGRDLWTLFPALLGTPAERAYREAMSSGEVRTFETYYPAPLDAWFEIRAWPGPDGLSVYFEDVTERRAARVAAEAATRRLALLSDVSAELAATLDAEVAVARLAQMVVPALADWCIVTLVGDDDQALRDVGWWHADDEARPLVERYAQLRLQALSDASYVARALRTGQPALVEPPASEAIAQYLGRGEARDLLLRLAPVGAAVLPLRGRDRTVGLLTVFTDAQRGPLGAEDLATAREVAARAGLALDNARLYAQQRRLAEELQRSLLSAPPEPDHLQLVVRYEPAAEAAQVGGDWYDAFLQSDGSTVLVIGDVVGHDTAAAAAMGQLRSLLRGIAFTTEEGPARVLQRLDRAVEGLQVGTTATAVVARLEQDEDLRSRRRARLRWSNAGHPPPVVVHPDGRIEVLGGEEADLLLGLWAAVDRAETTAELEWGTTVLLYTDGLVERRGQSLDEGTAALCEVLAEVCGGTLDELCDGVLERLRPEVPEDDVALVAVRLHRQDRPRPAEAGPNRVPPEVPPAP</sequence>
<dbReference type="InterPro" id="IPR035965">
    <property type="entry name" value="PAS-like_dom_sf"/>
</dbReference>
<dbReference type="GO" id="GO:0016791">
    <property type="term" value="F:phosphatase activity"/>
    <property type="evidence" value="ECO:0007669"/>
    <property type="project" value="TreeGrafter"/>
</dbReference>
<keyword evidence="6" id="KW-1185">Reference proteome</keyword>
<dbReference type="SUPFAM" id="SSF55781">
    <property type="entry name" value="GAF domain-like"/>
    <property type="match status" value="2"/>
</dbReference>
<dbReference type="InterPro" id="IPR000014">
    <property type="entry name" value="PAS"/>
</dbReference>
<dbReference type="Gene3D" id="2.10.70.100">
    <property type="match status" value="1"/>
</dbReference>
<dbReference type="InterPro" id="IPR001610">
    <property type="entry name" value="PAC"/>
</dbReference>
<dbReference type="PANTHER" id="PTHR43156">
    <property type="entry name" value="STAGE II SPORULATION PROTEIN E-RELATED"/>
    <property type="match status" value="1"/>
</dbReference>
<comment type="caution">
    <text evidence="5">The sequence shown here is derived from an EMBL/GenBank/DDBJ whole genome shotgun (WGS) entry which is preliminary data.</text>
</comment>
<dbReference type="InterPro" id="IPR036457">
    <property type="entry name" value="PPM-type-like_dom_sf"/>
</dbReference>
<organism evidence="5 6">
    <name type="scientific">Kineococcus xinjiangensis</name>
    <dbReference type="NCBI Taxonomy" id="512762"/>
    <lineage>
        <taxon>Bacteria</taxon>
        <taxon>Bacillati</taxon>
        <taxon>Actinomycetota</taxon>
        <taxon>Actinomycetes</taxon>
        <taxon>Kineosporiales</taxon>
        <taxon>Kineosporiaceae</taxon>
        <taxon>Kineococcus</taxon>
    </lineage>
</organism>
<keyword evidence="1" id="KW-0378">Hydrolase</keyword>
<evidence type="ECO:0000259" key="3">
    <source>
        <dbReference type="PROSITE" id="PS50112"/>
    </source>
</evidence>
<evidence type="ECO:0000313" key="5">
    <source>
        <dbReference type="EMBL" id="PPK97749.1"/>
    </source>
</evidence>
<dbReference type="Pfam" id="PF08447">
    <property type="entry name" value="PAS_3"/>
    <property type="match status" value="1"/>
</dbReference>
<dbReference type="SUPFAM" id="SSF55785">
    <property type="entry name" value="PYP-like sensor domain (PAS domain)"/>
    <property type="match status" value="2"/>
</dbReference>
<dbReference type="InterPro" id="IPR001932">
    <property type="entry name" value="PPM-type_phosphatase-like_dom"/>
</dbReference>
<protein>
    <submittedName>
        <fullName evidence="5">PAS domain S-box-containing protein</fullName>
    </submittedName>
</protein>
<dbReference type="NCBIfam" id="TIGR00229">
    <property type="entry name" value="sensory_box"/>
    <property type="match status" value="1"/>
</dbReference>
<proteinExistence type="predicted"/>
<dbReference type="Pfam" id="PF07228">
    <property type="entry name" value="SpoIIE"/>
    <property type="match status" value="1"/>
</dbReference>
<dbReference type="SMART" id="SM00331">
    <property type="entry name" value="PP2C_SIG"/>
    <property type="match status" value="1"/>
</dbReference>
<dbReference type="InterPro" id="IPR029016">
    <property type="entry name" value="GAF-like_dom_sf"/>
</dbReference>
<dbReference type="AlphaFoldDB" id="A0A2S6IU22"/>
<dbReference type="Pfam" id="PF08448">
    <property type="entry name" value="PAS_4"/>
    <property type="match status" value="1"/>
</dbReference>
<dbReference type="OrthoDB" id="319881at2"/>